<dbReference type="HOGENOM" id="CLU_121860_0_0_0"/>
<dbReference type="PROSITE" id="PS50005">
    <property type="entry name" value="TPR"/>
    <property type="match status" value="2"/>
</dbReference>
<reference evidence="2 3" key="1">
    <citation type="journal article" date="2012" name="BMC Genomics">
        <title>Genomic sequence analysis and characterization of Sneathia amnii sp. nov.</title>
        <authorList>
            <consortium name="Vaginal Microbiome Consortium (additional members)"/>
            <person name="Harwich M.D.Jr."/>
            <person name="Serrano M.G."/>
            <person name="Fettweis J.M."/>
            <person name="Alves J.M."/>
            <person name="Reimers M.A."/>
            <person name="Buck G.A."/>
            <person name="Jefferson K.K."/>
        </authorList>
    </citation>
    <scope>NUCLEOTIDE SEQUENCE [LARGE SCALE GENOMIC DNA]</scope>
    <source>
        <strain evidence="2 3">SN35</strain>
    </source>
</reference>
<keyword evidence="3" id="KW-1185">Reference proteome</keyword>
<dbReference type="InterPro" id="IPR019734">
    <property type="entry name" value="TPR_rpt"/>
</dbReference>
<evidence type="ECO:0000256" key="1">
    <source>
        <dbReference type="PROSITE-ProRule" id="PRU00339"/>
    </source>
</evidence>
<dbReference type="OrthoDB" id="87208at2"/>
<evidence type="ECO:0000313" key="2">
    <source>
        <dbReference type="EMBL" id="AKC96065.1"/>
    </source>
</evidence>
<organism evidence="2 3">
    <name type="scientific">Sneathia vaginalis</name>
    <dbReference type="NCBI Taxonomy" id="187101"/>
    <lineage>
        <taxon>Bacteria</taxon>
        <taxon>Fusobacteriati</taxon>
        <taxon>Fusobacteriota</taxon>
        <taxon>Fusobacteriia</taxon>
        <taxon>Fusobacteriales</taxon>
        <taxon>Leptotrichiaceae</taxon>
        <taxon>Sneathia</taxon>
    </lineage>
</organism>
<feature type="repeat" description="TPR" evidence="1">
    <location>
        <begin position="29"/>
        <end position="62"/>
    </location>
</feature>
<accession>A0A0E3ZCC7</accession>
<dbReference type="RefSeq" id="WP_046329169.1">
    <property type="nucleotide sequence ID" value="NZ_CAUPIC010000008.1"/>
</dbReference>
<protein>
    <submittedName>
        <fullName evidence="2">Uncharacterized protein</fullName>
    </submittedName>
</protein>
<sequence>MLKTLIFREFRYNEDIEDSIKELKSKNDIESQKQLASIYHAYKRNNEAIEIFEKLSEEKPEDHEIMAFLGYLYYENDTLDLAKVCLERSLELSSKEPFVLFLLGNICSRQGRILDACSYYDRAIFLDFDIITAHVDFGRKYEHMGRHEKAYKEYLAAYNLDPSDKDLKEKLDYVKSRFNK</sequence>
<dbReference type="Gene3D" id="1.25.40.10">
    <property type="entry name" value="Tetratricopeptide repeat domain"/>
    <property type="match status" value="1"/>
</dbReference>
<dbReference type="STRING" id="187101.VC03_06245"/>
<keyword evidence="1" id="KW-0802">TPR repeat</keyword>
<name>A0A0E3ZCC7_9FUSO</name>
<dbReference type="PATRIC" id="fig|1069640.6.peg.1240"/>
<dbReference type="AlphaFoldDB" id="A0A0E3ZCC7"/>
<dbReference type="SUPFAM" id="SSF48452">
    <property type="entry name" value="TPR-like"/>
    <property type="match status" value="1"/>
</dbReference>
<dbReference type="SMART" id="SM00028">
    <property type="entry name" value="TPR"/>
    <property type="match status" value="4"/>
</dbReference>
<dbReference type="PANTHER" id="PTHR12558">
    <property type="entry name" value="CELL DIVISION CYCLE 16,23,27"/>
    <property type="match status" value="1"/>
</dbReference>
<dbReference type="Pfam" id="PF13181">
    <property type="entry name" value="TPR_8"/>
    <property type="match status" value="3"/>
</dbReference>
<gene>
    <name evidence="2" type="ORF">VC03_06245</name>
</gene>
<dbReference type="PANTHER" id="PTHR12558:SF13">
    <property type="entry name" value="CELL DIVISION CYCLE PROTEIN 27 HOMOLOG"/>
    <property type="match status" value="1"/>
</dbReference>
<dbReference type="EMBL" id="CP011280">
    <property type="protein sequence ID" value="AKC96065.1"/>
    <property type="molecule type" value="Genomic_DNA"/>
</dbReference>
<dbReference type="Proteomes" id="UP000033103">
    <property type="component" value="Chromosome"/>
</dbReference>
<feature type="repeat" description="TPR" evidence="1">
    <location>
        <begin position="131"/>
        <end position="164"/>
    </location>
</feature>
<dbReference type="KEGG" id="sns:VC03_06245"/>
<evidence type="ECO:0000313" key="3">
    <source>
        <dbReference type="Proteomes" id="UP000033103"/>
    </source>
</evidence>
<proteinExistence type="predicted"/>
<dbReference type="InterPro" id="IPR011990">
    <property type="entry name" value="TPR-like_helical_dom_sf"/>
</dbReference>